<dbReference type="AlphaFoldDB" id="A0A922F5H4"/>
<dbReference type="Proteomes" id="UP000811246">
    <property type="component" value="Chromosome 5"/>
</dbReference>
<reference evidence="1" key="1">
    <citation type="submission" date="2021-01" db="EMBL/GenBank/DDBJ databases">
        <authorList>
            <person name="Lovell J.T."/>
            <person name="Bentley N."/>
            <person name="Bhattarai G."/>
            <person name="Jenkins J.W."/>
            <person name="Sreedasyam A."/>
            <person name="Alarcon Y."/>
            <person name="Bock C."/>
            <person name="Boston L."/>
            <person name="Carlson J."/>
            <person name="Cervantes K."/>
            <person name="Clermont K."/>
            <person name="Krom N."/>
            <person name="Kubenka K."/>
            <person name="Mamidi S."/>
            <person name="Mattison C."/>
            <person name="Monteros M."/>
            <person name="Pisani C."/>
            <person name="Plott C."/>
            <person name="Rajasekar S."/>
            <person name="Rhein H.S."/>
            <person name="Rohla C."/>
            <person name="Song M."/>
            <person name="Hilaire R.S."/>
            <person name="Shu S."/>
            <person name="Wells L."/>
            <person name="Wang X."/>
            <person name="Webber J."/>
            <person name="Heerema R.J."/>
            <person name="Klein P."/>
            <person name="Conner P."/>
            <person name="Grauke L."/>
            <person name="Grimwood J."/>
            <person name="Schmutz J."/>
            <person name="Randall J.J."/>
        </authorList>
    </citation>
    <scope>NUCLEOTIDE SEQUENCE</scope>
    <source>
        <tissue evidence="1">Leaf</tissue>
    </source>
</reference>
<accession>A0A922F5H4</accession>
<name>A0A922F5H4_CARIL</name>
<dbReference type="EMBL" id="CM031829">
    <property type="protein sequence ID" value="KAG6714612.1"/>
    <property type="molecule type" value="Genomic_DNA"/>
</dbReference>
<organism evidence="1 2">
    <name type="scientific">Carya illinoinensis</name>
    <name type="common">Pecan</name>
    <dbReference type="NCBI Taxonomy" id="32201"/>
    <lineage>
        <taxon>Eukaryota</taxon>
        <taxon>Viridiplantae</taxon>
        <taxon>Streptophyta</taxon>
        <taxon>Embryophyta</taxon>
        <taxon>Tracheophyta</taxon>
        <taxon>Spermatophyta</taxon>
        <taxon>Magnoliopsida</taxon>
        <taxon>eudicotyledons</taxon>
        <taxon>Gunneridae</taxon>
        <taxon>Pentapetalae</taxon>
        <taxon>rosids</taxon>
        <taxon>fabids</taxon>
        <taxon>Fagales</taxon>
        <taxon>Juglandaceae</taxon>
        <taxon>Carya</taxon>
    </lineage>
</organism>
<protein>
    <submittedName>
        <fullName evidence="1">Uncharacterized protein</fullName>
    </submittedName>
</protein>
<proteinExistence type="predicted"/>
<evidence type="ECO:0000313" key="2">
    <source>
        <dbReference type="Proteomes" id="UP000811246"/>
    </source>
</evidence>
<gene>
    <name evidence="1" type="ORF">I3842_05G209900</name>
</gene>
<evidence type="ECO:0000313" key="1">
    <source>
        <dbReference type="EMBL" id="KAG6714612.1"/>
    </source>
</evidence>
<comment type="caution">
    <text evidence="1">The sequence shown here is derived from an EMBL/GenBank/DDBJ whole genome shotgun (WGS) entry which is preliminary data.</text>
</comment>
<sequence length="54" mass="6335">MNEKQRCVKEKSHLPKAKHVRGRGLEQIWQCLLGHHAYMQRANLFLEPINLRGA</sequence>